<dbReference type="GO" id="GO:0000155">
    <property type="term" value="F:phosphorelay sensor kinase activity"/>
    <property type="evidence" value="ECO:0007669"/>
    <property type="project" value="InterPro"/>
</dbReference>
<evidence type="ECO:0000256" key="6">
    <source>
        <dbReference type="ARBA" id="ARBA00022679"/>
    </source>
</evidence>
<dbReference type="EMBL" id="FZNT01000002">
    <property type="protein sequence ID" value="SNR40458.1"/>
    <property type="molecule type" value="Genomic_DNA"/>
</dbReference>
<organism evidence="18 19">
    <name type="scientific">Lutibacter agarilyticus</name>
    <dbReference type="NCBI Taxonomy" id="1109740"/>
    <lineage>
        <taxon>Bacteria</taxon>
        <taxon>Pseudomonadati</taxon>
        <taxon>Bacteroidota</taxon>
        <taxon>Flavobacteriia</taxon>
        <taxon>Flavobacteriales</taxon>
        <taxon>Flavobacteriaceae</taxon>
        <taxon>Lutibacter</taxon>
    </lineage>
</organism>
<keyword evidence="5 12" id="KW-0597">Phosphoprotein</keyword>
<dbReference type="GO" id="GO:0005524">
    <property type="term" value="F:ATP binding"/>
    <property type="evidence" value="ECO:0007669"/>
    <property type="project" value="UniProtKB-KW"/>
</dbReference>
<keyword evidence="8" id="KW-0418">Kinase</keyword>
<dbReference type="CDD" id="cd00130">
    <property type="entry name" value="PAS"/>
    <property type="match status" value="1"/>
</dbReference>
<dbReference type="PROSITE" id="PS50110">
    <property type="entry name" value="RESPONSE_REGULATORY"/>
    <property type="match status" value="1"/>
</dbReference>
<sequence length="810" mass="92386">MNKLDTKYRSFSPKRIVKPFYISIAFITLIFLATIFYVLFTNSSNFIKYQVSEFENLLIQSKKDFIQTQVDAIIQDIEIEEHILLTRLEKENQNLLHNRDAIDSIVKEEIYLHIHNTKLINSGYIWVNEILNYEGGDNYAIRLIHPNLNETEGMLLSTNMTDVKGNKPYLTELNGVKKDGKLFFNYWFKKPNSEKIAQKLTYARLYKKYNWIIATGIYLDDVDALVAAELEKGKKMIWNQISIILLVLLFSLIIAFLTIHYFKKRITTTINFYTKEVDEREKLLQEFNTDLEKLVKKRTEQLNESELRYGSLFKKNQSVMLLLDPETGLIVDANEAAVQFYGYTFKQLTSMSLSEINTLPLDELKSTIKDVLSSKLKHFYFKHKIANGAIKDVEVYSEKIRVGGKDLLYSIVYDISELKKTQKELIVAKNRAEESDRLKSAFLTNMSHEIRTPMNGILGFSNLLKNPSLSGNKQQEYIKIIEKSGERMLNIINNIVDISKIESGLMKVKLEETNINHQIEFIYNFFKPEVKAKGLTLIAKNGLPENKAIIKTDTEKVYAILTNLVKNAIKYTAKGTIEFGYIKKEKYLEFYVKDTGIGIPEDRKKAIFERFVQADIYDKMARQGAGLGLTISKAFIEILGGEIRVESEEGIGSTFYVTLPYTEEKKTISNVENTLEELNATTSKINGLKILITEDDETSEALLSIAIEGISSEIISAKTGIEAIEKIKKNPDIDVILMDIQMPEMNGYEATKQIRTFNKNVIIIAQTAFGLAGDKEKAVAAGCNDYISKPIKTNQLIALIEKLVSGLVAP</sequence>
<dbReference type="Gene3D" id="3.40.50.2300">
    <property type="match status" value="1"/>
</dbReference>
<dbReference type="SMART" id="SM00388">
    <property type="entry name" value="HisKA"/>
    <property type="match status" value="1"/>
</dbReference>
<dbReference type="SMART" id="SM00387">
    <property type="entry name" value="HATPase_c"/>
    <property type="match status" value="1"/>
</dbReference>
<dbReference type="Pfam" id="PF13426">
    <property type="entry name" value="PAS_9"/>
    <property type="match status" value="1"/>
</dbReference>
<dbReference type="FunFam" id="3.30.565.10:FF:000023">
    <property type="entry name" value="PAS domain-containing sensor histidine kinase"/>
    <property type="match status" value="1"/>
</dbReference>
<dbReference type="PANTHER" id="PTHR45339">
    <property type="entry name" value="HYBRID SIGNAL TRANSDUCTION HISTIDINE KINASE J"/>
    <property type="match status" value="1"/>
</dbReference>
<feature type="transmembrane region" description="Helical" evidence="14">
    <location>
        <begin position="20"/>
        <end position="40"/>
    </location>
</feature>
<dbReference type="InterPro" id="IPR003594">
    <property type="entry name" value="HATPase_dom"/>
</dbReference>
<feature type="domain" description="Histidine kinase" evidence="15">
    <location>
        <begin position="445"/>
        <end position="663"/>
    </location>
</feature>
<dbReference type="Gene3D" id="3.30.565.10">
    <property type="entry name" value="Histidine kinase-like ATPase, C-terminal domain"/>
    <property type="match status" value="1"/>
</dbReference>
<feature type="domain" description="Response regulatory" evidence="16">
    <location>
        <begin position="689"/>
        <end position="804"/>
    </location>
</feature>
<dbReference type="SUPFAM" id="SSF55785">
    <property type="entry name" value="PYP-like sensor domain (PAS domain)"/>
    <property type="match status" value="1"/>
</dbReference>
<dbReference type="Pfam" id="PF02518">
    <property type="entry name" value="HATPase_c"/>
    <property type="match status" value="1"/>
</dbReference>
<dbReference type="Gene3D" id="3.30.450.20">
    <property type="entry name" value="PAS domain"/>
    <property type="match status" value="2"/>
</dbReference>
<dbReference type="OrthoDB" id="9811889at2"/>
<keyword evidence="6" id="KW-0808">Transferase</keyword>
<keyword evidence="19" id="KW-1185">Reference proteome</keyword>
<accession>A0A238W1S8</accession>
<dbReference type="SUPFAM" id="SSF52172">
    <property type="entry name" value="CheY-like"/>
    <property type="match status" value="1"/>
</dbReference>
<feature type="coiled-coil region" evidence="13">
    <location>
        <begin position="277"/>
        <end position="304"/>
    </location>
</feature>
<feature type="transmembrane region" description="Helical" evidence="14">
    <location>
        <begin position="241"/>
        <end position="262"/>
    </location>
</feature>
<comment type="catalytic activity">
    <reaction evidence="1">
        <text>ATP + protein L-histidine = ADP + protein N-phospho-L-histidine.</text>
        <dbReference type="EC" id="2.7.13.3"/>
    </reaction>
</comment>
<evidence type="ECO:0000256" key="11">
    <source>
        <dbReference type="ARBA" id="ARBA00023136"/>
    </source>
</evidence>
<dbReference type="Pfam" id="PF00512">
    <property type="entry name" value="HisKA"/>
    <property type="match status" value="1"/>
</dbReference>
<evidence type="ECO:0000256" key="1">
    <source>
        <dbReference type="ARBA" id="ARBA00000085"/>
    </source>
</evidence>
<reference evidence="18 19" key="1">
    <citation type="submission" date="2017-06" db="EMBL/GenBank/DDBJ databases">
        <authorList>
            <person name="Kim H.J."/>
            <person name="Triplett B.A."/>
        </authorList>
    </citation>
    <scope>NUCLEOTIDE SEQUENCE [LARGE SCALE GENOMIC DNA]</scope>
    <source>
        <strain evidence="18 19">DSM 29150</strain>
    </source>
</reference>
<dbReference type="Pfam" id="PF08269">
    <property type="entry name" value="dCache_2"/>
    <property type="match status" value="1"/>
</dbReference>
<evidence type="ECO:0000256" key="2">
    <source>
        <dbReference type="ARBA" id="ARBA00004236"/>
    </source>
</evidence>
<evidence type="ECO:0000259" key="17">
    <source>
        <dbReference type="PROSITE" id="PS50112"/>
    </source>
</evidence>
<dbReference type="InterPro" id="IPR036890">
    <property type="entry name" value="HATPase_C_sf"/>
</dbReference>
<dbReference type="SMART" id="SM00448">
    <property type="entry name" value="REC"/>
    <property type="match status" value="1"/>
</dbReference>
<protein>
    <recommendedName>
        <fullName evidence="3">histidine kinase</fullName>
        <ecNumber evidence="3">2.7.13.3</ecNumber>
    </recommendedName>
</protein>
<keyword evidence="13" id="KW-0175">Coiled coil</keyword>
<dbReference type="GO" id="GO:0005886">
    <property type="term" value="C:plasma membrane"/>
    <property type="evidence" value="ECO:0007669"/>
    <property type="project" value="UniProtKB-SubCell"/>
</dbReference>
<dbReference type="Proteomes" id="UP000198384">
    <property type="component" value="Unassembled WGS sequence"/>
</dbReference>
<dbReference type="Gene3D" id="1.10.287.130">
    <property type="match status" value="1"/>
</dbReference>
<dbReference type="InterPro" id="IPR001789">
    <property type="entry name" value="Sig_transdc_resp-reg_receiver"/>
</dbReference>
<feature type="domain" description="PAS" evidence="17">
    <location>
        <begin position="305"/>
        <end position="375"/>
    </location>
</feature>
<evidence type="ECO:0000256" key="5">
    <source>
        <dbReference type="ARBA" id="ARBA00022553"/>
    </source>
</evidence>
<evidence type="ECO:0000256" key="13">
    <source>
        <dbReference type="SAM" id="Coils"/>
    </source>
</evidence>
<dbReference type="CDD" id="cd16922">
    <property type="entry name" value="HATPase_EvgS-ArcB-TorS-like"/>
    <property type="match status" value="1"/>
</dbReference>
<evidence type="ECO:0000313" key="18">
    <source>
        <dbReference type="EMBL" id="SNR40458.1"/>
    </source>
</evidence>
<dbReference type="PANTHER" id="PTHR45339:SF1">
    <property type="entry name" value="HYBRID SIGNAL TRANSDUCTION HISTIDINE KINASE J"/>
    <property type="match status" value="1"/>
</dbReference>
<proteinExistence type="predicted"/>
<dbReference type="PRINTS" id="PR00344">
    <property type="entry name" value="BCTRLSENSOR"/>
</dbReference>
<evidence type="ECO:0000259" key="16">
    <source>
        <dbReference type="PROSITE" id="PS50110"/>
    </source>
</evidence>
<dbReference type="InterPro" id="IPR004010">
    <property type="entry name" value="Double_Cache_2"/>
</dbReference>
<dbReference type="PROSITE" id="PS50112">
    <property type="entry name" value="PAS"/>
    <property type="match status" value="1"/>
</dbReference>
<dbReference type="InterPro" id="IPR003661">
    <property type="entry name" value="HisK_dim/P_dom"/>
</dbReference>
<evidence type="ECO:0000256" key="4">
    <source>
        <dbReference type="ARBA" id="ARBA00022475"/>
    </source>
</evidence>
<dbReference type="RefSeq" id="WP_089380529.1">
    <property type="nucleotide sequence ID" value="NZ_FZNT01000002.1"/>
</dbReference>
<keyword evidence="4" id="KW-1003">Cell membrane</keyword>
<comment type="subcellular location">
    <subcellularLocation>
        <location evidence="2">Cell membrane</location>
    </subcellularLocation>
</comment>
<evidence type="ECO:0000256" key="10">
    <source>
        <dbReference type="ARBA" id="ARBA00023012"/>
    </source>
</evidence>
<dbReference type="InterPro" id="IPR005467">
    <property type="entry name" value="His_kinase_dom"/>
</dbReference>
<dbReference type="InterPro" id="IPR035965">
    <property type="entry name" value="PAS-like_dom_sf"/>
</dbReference>
<dbReference type="NCBIfam" id="TIGR00229">
    <property type="entry name" value="sensory_box"/>
    <property type="match status" value="1"/>
</dbReference>
<evidence type="ECO:0000256" key="8">
    <source>
        <dbReference type="ARBA" id="ARBA00022777"/>
    </source>
</evidence>
<name>A0A238W1S8_9FLAO</name>
<dbReference type="SUPFAM" id="SSF47384">
    <property type="entry name" value="Homodimeric domain of signal transducing histidine kinase"/>
    <property type="match status" value="1"/>
</dbReference>
<evidence type="ECO:0000256" key="3">
    <source>
        <dbReference type="ARBA" id="ARBA00012438"/>
    </source>
</evidence>
<keyword evidence="9" id="KW-0067">ATP-binding</keyword>
<dbReference type="Pfam" id="PF00072">
    <property type="entry name" value="Response_reg"/>
    <property type="match status" value="1"/>
</dbReference>
<keyword evidence="10" id="KW-0902">Two-component regulatory system</keyword>
<dbReference type="SUPFAM" id="SSF55874">
    <property type="entry name" value="ATPase domain of HSP90 chaperone/DNA topoisomerase II/histidine kinase"/>
    <property type="match status" value="1"/>
</dbReference>
<evidence type="ECO:0000256" key="9">
    <source>
        <dbReference type="ARBA" id="ARBA00022840"/>
    </source>
</evidence>
<dbReference type="AlphaFoldDB" id="A0A238W1S8"/>
<feature type="modified residue" description="4-aspartylphosphate" evidence="12">
    <location>
        <position position="739"/>
    </location>
</feature>
<dbReference type="InterPro" id="IPR011006">
    <property type="entry name" value="CheY-like_superfamily"/>
</dbReference>
<evidence type="ECO:0000256" key="12">
    <source>
        <dbReference type="PROSITE-ProRule" id="PRU00169"/>
    </source>
</evidence>
<keyword evidence="7" id="KW-0547">Nucleotide-binding</keyword>
<evidence type="ECO:0000256" key="7">
    <source>
        <dbReference type="ARBA" id="ARBA00022741"/>
    </source>
</evidence>
<evidence type="ECO:0000259" key="15">
    <source>
        <dbReference type="PROSITE" id="PS50109"/>
    </source>
</evidence>
<evidence type="ECO:0000256" key="14">
    <source>
        <dbReference type="SAM" id="Phobius"/>
    </source>
</evidence>
<dbReference type="CDD" id="cd17546">
    <property type="entry name" value="REC_hyHK_CKI1_RcsC-like"/>
    <property type="match status" value="1"/>
</dbReference>
<dbReference type="InterPro" id="IPR036097">
    <property type="entry name" value="HisK_dim/P_sf"/>
</dbReference>
<dbReference type="InterPro" id="IPR000014">
    <property type="entry name" value="PAS"/>
</dbReference>
<evidence type="ECO:0000313" key="19">
    <source>
        <dbReference type="Proteomes" id="UP000198384"/>
    </source>
</evidence>
<dbReference type="InterPro" id="IPR004358">
    <property type="entry name" value="Sig_transdc_His_kin-like_C"/>
</dbReference>
<dbReference type="PROSITE" id="PS50109">
    <property type="entry name" value="HIS_KIN"/>
    <property type="match status" value="1"/>
</dbReference>
<keyword evidence="11 14" id="KW-0472">Membrane</keyword>
<dbReference type="CDD" id="cd00082">
    <property type="entry name" value="HisKA"/>
    <property type="match status" value="1"/>
</dbReference>
<keyword evidence="14" id="KW-1133">Transmembrane helix</keyword>
<keyword evidence="14" id="KW-0812">Transmembrane</keyword>
<dbReference type="EC" id="2.7.13.3" evidence="3"/>
<gene>
    <name evidence="18" type="ORF">SAMN06265371_102344</name>
</gene>